<dbReference type="RefSeq" id="WP_344800401.1">
    <property type="nucleotide sequence ID" value="NZ_BAABBN010000015.1"/>
</dbReference>
<evidence type="ECO:0000313" key="2">
    <source>
        <dbReference type="EMBL" id="GAA3939881.1"/>
    </source>
</evidence>
<organism evidence="2 3">
    <name type="scientific">Litoribacillus peritrichatus</name>
    <dbReference type="NCBI Taxonomy" id="718191"/>
    <lineage>
        <taxon>Bacteria</taxon>
        <taxon>Pseudomonadati</taxon>
        <taxon>Pseudomonadota</taxon>
        <taxon>Gammaproteobacteria</taxon>
        <taxon>Oceanospirillales</taxon>
        <taxon>Oceanospirillaceae</taxon>
        <taxon>Litoribacillus</taxon>
    </lineage>
</organism>
<keyword evidence="1" id="KW-0732">Signal</keyword>
<name>A0ABP7NA68_9GAMM</name>
<accession>A0ABP7NA68</accession>
<feature type="chain" id="PRO_5046579228" evidence="1">
    <location>
        <begin position="24"/>
        <end position="155"/>
    </location>
</feature>
<sequence length="155" mass="17117">MNTYIRTLLLFGAVLGNACLVRADEVSQLPSESGVDTIDPPVIKDAEQSASDDWFETHVEQPGYQVESFVMPFTHWVEDKIQNTDIMKPSVYVQETSPEPAKGMGLRGAIEKARAEFEGTVLSADKITSEGQLVYRVKILSKEGVVKQIEVSDTP</sequence>
<proteinExistence type="predicted"/>
<evidence type="ECO:0000313" key="3">
    <source>
        <dbReference type="Proteomes" id="UP001501565"/>
    </source>
</evidence>
<keyword evidence="3" id="KW-1185">Reference proteome</keyword>
<protein>
    <submittedName>
        <fullName evidence="2">Uncharacterized protein</fullName>
    </submittedName>
</protein>
<comment type="caution">
    <text evidence="2">The sequence shown here is derived from an EMBL/GenBank/DDBJ whole genome shotgun (WGS) entry which is preliminary data.</text>
</comment>
<dbReference type="EMBL" id="BAABBN010000015">
    <property type="protein sequence ID" value="GAA3939881.1"/>
    <property type="molecule type" value="Genomic_DNA"/>
</dbReference>
<evidence type="ECO:0000256" key="1">
    <source>
        <dbReference type="SAM" id="SignalP"/>
    </source>
</evidence>
<gene>
    <name evidence="2" type="ORF">GCM10022277_39830</name>
</gene>
<reference evidence="3" key="1">
    <citation type="journal article" date="2019" name="Int. J. Syst. Evol. Microbiol.">
        <title>The Global Catalogue of Microorganisms (GCM) 10K type strain sequencing project: providing services to taxonomists for standard genome sequencing and annotation.</title>
        <authorList>
            <consortium name="The Broad Institute Genomics Platform"/>
            <consortium name="The Broad Institute Genome Sequencing Center for Infectious Disease"/>
            <person name="Wu L."/>
            <person name="Ma J."/>
        </authorList>
    </citation>
    <scope>NUCLEOTIDE SEQUENCE [LARGE SCALE GENOMIC DNA]</scope>
    <source>
        <strain evidence="3">JCM 17551</strain>
    </source>
</reference>
<feature type="signal peptide" evidence="1">
    <location>
        <begin position="1"/>
        <end position="23"/>
    </location>
</feature>
<dbReference type="Proteomes" id="UP001501565">
    <property type="component" value="Unassembled WGS sequence"/>
</dbReference>